<gene>
    <name evidence="1" type="ORF">EVA_21918</name>
</gene>
<accession>J9F668</accession>
<dbReference type="AlphaFoldDB" id="J9F668"/>
<sequence length="35" mass="3872">DKIQYGTAYNPLLTIITAKMIPITGQVLEYDCNVA</sequence>
<name>J9F668_9ZZZZ</name>
<comment type="caution">
    <text evidence="1">The sequence shown here is derived from an EMBL/GenBank/DDBJ whole genome shotgun (WGS) entry which is preliminary data.</text>
</comment>
<dbReference type="EMBL" id="AMCI01009134">
    <property type="protein sequence ID" value="EJW89973.1"/>
    <property type="molecule type" value="Genomic_DNA"/>
</dbReference>
<organism evidence="1">
    <name type="scientific">gut metagenome</name>
    <dbReference type="NCBI Taxonomy" id="749906"/>
    <lineage>
        <taxon>unclassified sequences</taxon>
        <taxon>metagenomes</taxon>
        <taxon>organismal metagenomes</taxon>
    </lineage>
</organism>
<protein>
    <submittedName>
        <fullName evidence="1">Uncharacterized protein</fullName>
    </submittedName>
</protein>
<reference evidence="1" key="1">
    <citation type="journal article" date="2012" name="PLoS ONE">
        <title>Gene sets for utilization of primary and secondary nutrition supplies in the distal gut of endangered iberian lynx.</title>
        <authorList>
            <person name="Alcaide M."/>
            <person name="Messina E."/>
            <person name="Richter M."/>
            <person name="Bargiela R."/>
            <person name="Peplies J."/>
            <person name="Huws S.A."/>
            <person name="Newbold C.J."/>
            <person name="Golyshin P.N."/>
            <person name="Simon M.A."/>
            <person name="Lopez G."/>
            <person name="Yakimov M.M."/>
            <person name="Ferrer M."/>
        </authorList>
    </citation>
    <scope>NUCLEOTIDE SEQUENCE</scope>
</reference>
<feature type="non-terminal residue" evidence="1">
    <location>
        <position position="1"/>
    </location>
</feature>
<proteinExistence type="predicted"/>
<evidence type="ECO:0000313" key="1">
    <source>
        <dbReference type="EMBL" id="EJW89973.1"/>
    </source>
</evidence>